<evidence type="ECO:0000313" key="6">
    <source>
        <dbReference type="Proteomes" id="UP001597227"/>
    </source>
</evidence>
<evidence type="ECO:0000259" key="4">
    <source>
        <dbReference type="PROSITE" id="PS51462"/>
    </source>
</evidence>
<protein>
    <submittedName>
        <fullName evidence="5">NUDIX hydrolase</fullName>
    </submittedName>
</protein>
<dbReference type="InterPro" id="IPR020476">
    <property type="entry name" value="Nudix_hydrolase"/>
</dbReference>
<gene>
    <name evidence="5" type="ORF">ACFSFW_09150</name>
</gene>
<sequence>MLYKRIIYRVNPSNASQCAQFLNDHFIPIQIKNGAKLIGQWQDESNKEIMAVWEYPNMDEYIKIEKRVYKEKQKIEELKKHYLDCKEDFLSSTGTYESPKHTVSVSGFITNDNNEVLLVKTFWRSDTWELPGGGVDEGETLDKALCREIFEETGVHVRLHGVTGVYSNGSVVSIVFRGEYSGGNLTTSNETKEVAFVKINEFNFADYIKRPKFKPRVLDALKGDYVPYEAFKVRPYELLARFEGN</sequence>
<dbReference type="Proteomes" id="UP001597227">
    <property type="component" value="Unassembled WGS sequence"/>
</dbReference>
<name>A0ABW4MMJ8_9BACI</name>
<comment type="cofactor">
    <cofactor evidence="1">
        <name>Mg(2+)</name>
        <dbReference type="ChEBI" id="CHEBI:18420"/>
    </cofactor>
</comment>
<dbReference type="PROSITE" id="PS00893">
    <property type="entry name" value="NUDIX_BOX"/>
    <property type="match status" value="1"/>
</dbReference>
<evidence type="ECO:0000313" key="5">
    <source>
        <dbReference type="EMBL" id="MFD1778834.1"/>
    </source>
</evidence>
<dbReference type="Pfam" id="PF00293">
    <property type="entry name" value="NUDIX"/>
    <property type="match status" value="1"/>
</dbReference>
<reference evidence="6" key="1">
    <citation type="journal article" date="2019" name="Int. J. Syst. Evol. Microbiol.">
        <title>The Global Catalogue of Microorganisms (GCM) 10K type strain sequencing project: providing services to taxonomists for standard genome sequencing and annotation.</title>
        <authorList>
            <consortium name="The Broad Institute Genomics Platform"/>
            <consortium name="The Broad Institute Genome Sequencing Center for Infectious Disease"/>
            <person name="Wu L."/>
            <person name="Ma J."/>
        </authorList>
    </citation>
    <scope>NUCLEOTIDE SEQUENCE [LARGE SCALE GENOMIC DNA]</scope>
    <source>
        <strain evidence="6">CCUG 15531</strain>
    </source>
</reference>
<evidence type="ECO:0000256" key="2">
    <source>
        <dbReference type="ARBA" id="ARBA00022801"/>
    </source>
</evidence>
<evidence type="ECO:0000256" key="1">
    <source>
        <dbReference type="ARBA" id="ARBA00001946"/>
    </source>
</evidence>
<dbReference type="GO" id="GO:0016787">
    <property type="term" value="F:hydrolase activity"/>
    <property type="evidence" value="ECO:0007669"/>
    <property type="project" value="UniProtKB-KW"/>
</dbReference>
<proteinExistence type="inferred from homology"/>
<dbReference type="InterPro" id="IPR015797">
    <property type="entry name" value="NUDIX_hydrolase-like_dom_sf"/>
</dbReference>
<dbReference type="Gene3D" id="3.90.79.10">
    <property type="entry name" value="Nucleoside Triphosphate Pyrophosphohydrolase"/>
    <property type="match status" value="1"/>
</dbReference>
<comment type="similarity">
    <text evidence="3">Belongs to the Nudix hydrolase family.</text>
</comment>
<dbReference type="InterPro" id="IPR011008">
    <property type="entry name" value="Dimeric_a/b-barrel"/>
</dbReference>
<dbReference type="EMBL" id="JBHUEK010000010">
    <property type="protein sequence ID" value="MFD1778834.1"/>
    <property type="molecule type" value="Genomic_DNA"/>
</dbReference>
<dbReference type="PANTHER" id="PTHR43046">
    <property type="entry name" value="GDP-MANNOSE MANNOSYL HYDROLASE"/>
    <property type="match status" value="1"/>
</dbReference>
<dbReference type="CDD" id="cd02883">
    <property type="entry name" value="NUDIX_Hydrolase"/>
    <property type="match status" value="1"/>
</dbReference>
<accession>A0ABW4MMJ8</accession>
<dbReference type="RefSeq" id="WP_388037388.1">
    <property type="nucleotide sequence ID" value="NZ_JBHUEK010000010.1"/>
</dbReference>
<dbReference type="Gene3D" id="3.30.70.100">
    <property type="match status" value="1"/>
</dbReference>
<evidence type="ECO:0000256" key="3">
    <source>
        <dbReference type="RuleBase" id="RU003476"/>
    </source>
</evidence>
<dbReference type="SUPFAM" id="SSF55811">
    <property type="entry name" value="Nudix"/>
    <property type="match status" value="1"/>
</dbReference>
<dbReference type="SUPFAM" id="SSF54909">
    <property type="entry name" value="Dimeric alpha+beta barrel"/>
    <property type="match status" value="1"/>
</dbReference>
<dbReference type="PRINTS" id="PR00502">
    <property type="entry name" value="NUDIXFAMILY"/>
</dbReference>
<dbReference type="PROSITE" id="PS51462">
    <property type="entry name" value="NUDIX"/>
    <property type="match status" value="1"/>
</dbReference>
<organism evidence="5 6">
    <name type="scientific">Fredinandcohnia salidurans</name>
    <dbReference type="NCBI Taxonomy" id="2595041"/>
    <lineage>
        <taxon>Bacteria</taxon>
        <taxon>Bacillati</taxon>
        <taxon>Bacillota</taxon>
        <taxon>Bacilli</taxon>
        <taxon>Bacillales</taxon>
        <taxon>Bacillaceae</taxon>
        <taxon>Fredinandcohnia</taxon>
    </lineage>
</organism>
<dbReference type="InterPro" id="IPR020084">
    <property type="entry name" value="NUDIX_hydrolase_CS"/>
</dbReference>
<feature type="domain" description="Nudix hydrolase" evidence="4">
    <location>
        <begin position="100"/>
        <end position="219"/>
    </location>
</feature>
<dbReference type="InterPro" id="IPR000086">
    <property type="entry name" value="NUDIX_hydrolase_dom"/>
</dbReference>
<dbReference type="PANTHER" id="PTHR43046:SF2">
    <property type="entry name" value="8-OXO-DGTP DIPHOSPHATASE-RELATED"/>
    <property type="match status" value="1"/>
</dbReference>
<comment type="caution">
    <text evidence="5">The sequence shown here is derived from an EMBL/GenBank/DDBJ whole genome shotgun (WGS) entry which is preliminary data.</text>
</comment>
<keyword evidence="6" id="KW-1185">Reference proteome</keyword>
<keyword evidence="2 3" id="KW-0378">Hydrolase</keyword>